<evidence type="ECO:0000259" key="1">
    <source>
        <dbReference type="Pfam" id="PF04558"/>
    </source>
</evidence>
<name>A0AAD5CZ78_AMBAR</name>
<dbReference type="Pfam" id="PF04558">
    <property type="entry name" value="tRNA_synt_1c_R1"/>
    <property type="match status" value="1"/>
</dbReference>
<accession>A0AAD5CZ78</accession>
<feature type="domain" description="Glutaminyl-tRNA synthetase class Ib non-specific RNA-binding" evidence="1">
    <location>
        <begin position="3"/>
        <end position="85"/>
    </location>
</feature>
<dbReference type="EMBL" id="JAMZMK010006138">
    <property type="protein sequence ID" value="KAI7750527.1"/>
    <property type="molecule type" value="Genomic_DNA"/>
</dbReference>
<dbReference type="GO" id="GO:0005737">
    <property type="term" value="C:cytoplasm"/>
    <property type="evidence" value="ECO:0007669"/>
    <property type="project" value="InterPro"/>
</dbReference>
<evidence type="ECO:0000313" key="2">
    <source>
        <dbReference type="EMBL" id="KAI7750527.1"/>
    </source>
</evidence>
<dbReference type="FunFam" id="1.10.8.1290:FF:000002">
    <property type="entry name" value="Glutamine--tRNA ligase cytoplasmic"/>
    <property type="match status" value="1"/>
</dbReference>
<evidence type="ECO:0000313" key="3">
    <source>
        <dbReference type="Proteomes" id="UP001206925"/>
    </source>
</evidence>
<keyword evidence="3" id="KW-1185">Reference proteome</keyword>
<dbReference type="Gene3D" id="1.10.8.1290">
    <property type="entry name" value="Glutaminyl-tRNA synthetase, non-specific RNA binding region part 1, domain 1"/>
    <property type="match status" value="1"/>
</dbReference>
<dbReference type="GO" id="GO:0005524">
    <property type="term" value="F:ATP binding"/>
    <property type="evidence" value="ECO:0007669"/>
    <property type="project" value="InterPro"/>
</dbReference>
<dbReference type="AlphaFoldDB" id="A0AAD5CZ78"/>
<proteinExistence type="predicted"/>
<gene>
    <name evidence="2" type="ORF">M8C21_012396</name>
</gene>
<sequence length="118" mass="13530">MVEALDLFLKIGLDKRTAENTIANNKVTSNLIAVINKANVTDECERSTGNLLYTVATKFPTNALVHRPKLLEYIVSSKVRSLWRVEVFVEDIRCTVDEMFEEKKSAILKQCYRTNDEF</sequence>
<dbReference type="GO" id="GO:0006418">
    <property type="term" value="P:tRNA aminoacylation for protein translation"/>
    <property type="evidence" value="ECO:0007669"/>
    <property type="project" value="InterPro"/>
</dbReference>
<reference evidence="2" key="1">
    <citation type="submission" date="2022-06" db="EMBL/GenBank/DDBJ databases">
        <title>Uncovering the hologenomic basis of an extraordinary plant invasion.</title>
        <authorList>
            <person name="Bieker V.C."/>
            <person name="Martin M.D."/>
            <person name="Gilbert T."/>
            <person name="Hodgins K."/>
            <person name="Battlay P."/>
            <person name="Petersen B."/>
            <person name="Wilson J."/>
        </authorList>
    </citation>
    <scope>NUCLEOTIDE SEQUENCE</scope>
    <source>
        <strain evidence="2">AA19_3_7</strain>
        <tissue evidence="2">Leaf</tissue>
    </source>
</reference>
<dbReference type="Proteomes" id="UP001206925">
    <property type="component" value="Unassembled WGS sequence"/>
</dbReference>
<protein>
    <recommendedName>
        <fullName evidence="1">Glutaminyl-tRNA synthetase class Ib non-specific RNA-binding domain-containing protein</fullName>
    </recommendedName>
</protein>
<dbReference type="GO" id="GO:0004812">
    <property type="term" value="F:aminoacyl-tRNA ligase activity"/>
    <property type="evidence" value="ECO:0007669"/>
    <property type="project" value="InterPro"/>
</dbReference>
<comment type="caution">
    <text evidence="2">The sequence shown here is derived from an EMBL/GenBank/DDBJ whole genome shotgun (WGS) entry which is preliminary data.</text>
</comment>
<dbReference type="InterPro" id="IPR007639">
    <property type="entry name" value="Gln-tRNA-synth_Ib_RNA-bd_N"/>
</dbReference>
<organism evidence="2 3">
    <name type="scientific">Ambrosia artemisiifolia</name>
    <name type="common">Common ragweed</name>
    <dbReference type="NCBI Taxonomy" id="4212"/>
    <lineage>
        <taxon>Eukaryota</taxon>
        <taxon>Viridiplantae</taxon>
        <taxon>Streptophyta</taxon>
        <taxon>Embryophyta</taxon>
        <taxon>Tracheophyta</taxon>
        <taxon>Spermatophyta</taxon>
        <taxon>Magnoliopsida</taxon>
        <taxon>eudicotyledons</taxon>
        <taxon>Gunneridae</taxon>
        <taxon>Pentapetalae</taxon>
        <taxon>asterids</taxon>
        <taxon>campanulids</taxon>
        <taxon>Asterales</taxon>
        <taxon>Asteraceae</taxon>
        <taxon>Asteroideae</taxon>
        <taxon>Heliantheae alliance</taxon>
        <taxon>Heliantheae</taxon>
        <taxon>Ambrosia</taxon>
    </lineage>
</organism>
<dbReference type="InterPro" id="IPR042558">
    <property type="entry name" value="Gln-tRNA-synth_Ib_RNA-bd_N_1"/>
</dbReference>